<dbReference type="GO" id="GO:0005886">
    <property type="term" value="C:plasma membrane"/>
    <property type="evidence" value="ECO:0007669"/>
    <property type="project" value="UniProtKB-SubCell"/>
</dbReference>
<evidence type="ECO:0000313" key="13">
    <source>
        <dbReference type="Proteomes" id="UP001054837"/>
    </source>
</evidence>
<evidence type="ECO:0000256" key="5">
    <source>
        <dbReference type="ARBA" id="ARBA00022729"/>
    </source>
</evidence>
<keyword evidence="4" id="KW-0336">GPI-anchor</keyword>
<keyword evidence="6" id="KW-0654">Proteoglycan</keyword>
<keyword evidence="5" id="KW-0732">Signal</keyword>
<dbReference type="Proteomes" id="UP001054837">
    <property type="component" value="Unassembled WGS sequence"/>
</dbReference>
<dbReference type="AlphaFoldDB" id="A0AAV4RRP3"/>
<evidence type="ECO:0000256" key="4">
    <source>
        <dbReference type="ARBA" id="ARBA00022622"/>
    </source>
</evidence>
<evidence type="ECO:0000313" key="12">
    <source>
        <dbReference type="EMBL" id="GIY24130.1"/>
    </source>
</evidence>
<dbReference type="GO" id="GO:0098552">
    <property type="term" value="C:side of membrane"/>
    <property type="evidence" value="ECO:0007669"/>
    <property type="project" value="UniProtKB-KW"/>
</dbReference>
<gene>
    <name evidence="12" type="primary">AVEN_98757_1</name>
    <name evidence="12" type="ORF">CDAR_579171</name>
</gene>
<evidence type="ECO:0000256" key="10">
    <source>
        <dbReference type="ARBA" id="ARBA00023288"/>
    </source>
</evidence>
<evidence type="ECO:0000256" key="2">
    <source>
        <dbReference type="ARBA" id="ARBA00010260"/>
    </source>
</evidence>
<keyword evidence="9" id="KW-0357">Heparan sulfate</keyword>
<dbReference type="Pfam" id="PF01153">
    <property type="entry name" value="Glypican"/>
    <property type="match status" value="1"/>
</dbReference>
<reference evidence="12 13" key="1">
    <citation type="submission" date="2021-06" db="EMBL/GenBank/DDBJ databases">
        <title>Caerostris darwini draft genome.</title>
        <authorList>
            <person name="Kono N."/>
            <person name="Arakawa K."/>
        </authorList>
    </citation>
    <scope>NUCLEOTIDE SEQUENCE [LARGE SCALE GENOMIC DNA]</scope>
</reference>
<organism evidence="12 13">
    <name type="scientific">Caerostris darwini</name>
    <dbReference type="NCBI Taxonomy" id="1538125"/>
    <lineage>
        <taxon>Eukaryota</taxon>
        <taxon>Metazoa</taxon>
        <taxon>Ecdysozoa</taxon>
        <taxon>Arthropoda</taxon>
        <taxon>Chelicerata</taxon>
        <taxon>Arachnida</taxon>
        <taxon>Araneae</taxon>
        <taxon>Araneomorphae</taxon>
        <taxon>Entelegynae</taxon>
        <taxon>Araneoidea</taxon>
        <taxon>Araneidae</taxon>
        <taxon>Caerostris</taxon>
    </lineage>
</organism>
<evidence type="ECO:0000256" key="7">
    <source>
        <dbReference type="ARBA" id="ARBA00023136"/>
    </source>
</evidence>
<name>A0AAV4RRP3_9ARAC</name>
<evidence type="ECO:0000256" key="6">
    <source>
        <dbReference type="ARBA" id="ARBA00022974"/>
    </source>
</evidence>
<keyword evidence="7" id="KW-0472">Membrane</keyword>
<evidence type="ECO:0000256" key="1">
    <source>
        <dbReference type="ARBA" id="ARBA00004609"/>
    </source>
</evidence>
<keyword evidence="13" id="KW-1185">Reference proteome</keyword>
<evidence type="ECO:0000256" key="9">
    <source>
        <dbReference type="ARBA" id="ARBA00023207"/>
    </source>
</evidence>
<keyword evidence="3" id="KW-1003">Cell membrane</keyword>
<dbReference type="EMBL" id="BPLQ01006636">
    <property type="protein sequence ID" value="GIY24130.1"/>
    <property type="molecule type" value="Genomic_DNA"/>
</dbReference>
<comment type="caution">
    <text evidence="12">The sequence shown here is derived from an EMBL/GenBank/DDBJ whole genome shotgun (WGS) entry which is preliminary data.</text>
</comment>
<evidence type="ECO:0000256" key="8">
    <source>
        <dbReference type="ARBA" id="ARBA00023180"/>
    </source>
</evidence>
<comment type="similarity">
    <text evidence="2">Belongs to the glypican family.</text>
</comment>
<keyword evidence="8" id="KW-0325">Glycoprotein</keyword>
<evidence type="ECO:0000256" key="11">
    <source>
        <dbReference type="SAM" id="MobiDB-lite"/>
    </source>
</evidence>
<accession>A0AAV4RRP3</accession>
<sequence>MVQLTIFWCCHVQIREHSATSANSMFMEDCFQHGAGKPLRRIPNITVANEPGEIDVGVFQSFLRKVKTACGHPRRAARDVSEPDTPPTGTTPGRIVPVRSIEDYLFARVQQVVQRLSDTKGHFANLADTVCNDETWAIREEGQCWNGVSVGQ</sequence>
<dbReference type="InterPro" id="IPR001863">
    <property type="entry name" value="Glypican"/>
</dbReference>
<protein>
    <submittedName>
        <fullName evidence="12">Uncharacterized protein</fullName>
    </submittedName>
</protein>
<proteinExistence type="inferred from homology"/>
<dbReference type="GO" id="GO:0009966">
    <property type="term" value="P:regulation of signal transduction"/>
    <property type="evidence" value="ECO:0007669"/>
    <property type="project" value="InterPro"/>
</dbReference>
<evidence type="ECO:0000256" key="3">
    <source>
        <dbReference type="ARBA" id="ARBA00022475"/>
    </source>
</evidence>
<feature type="region of interest" description="Disordered" evidence="11">
    <location>
        <begin position="73"/>
        <end position="93"/>
    </location>
</feature>
<keyword evidence="10" id="KW-0449">Lipoprotein</keyword>
<comment type="subcellular location">
    <subcellularLocation>
        <location evidence="1">Cell membrane</location>
        <topology evidence="1">Lipid-anchor</topology>
        <topology evidence="1">GPI-anchor</topology>
    </subcellularLocation>
</comment>